<evidence type="ECO:0000313" key="2">
    <source>
        <dbReference type="Proteomes" id="UP000244855"/>
    </source>
</evidence>
<dbReference type="EMBL" id="KZ806065">
    <property type="protein sequence ID" value="PVH90861.1"/>
    <property type="molecule type" value="Genomic_DNA"/>
</dbReference>
<evidence type="ECO:0000313" key="1">
    <source>
        <dbReference type="EMBL" id="PVH90861.1"/>
    </source>
</evidence>
<keyword evidence="2" id="KW-1185">Reference proteome</keyword>
<proteinExistence type="predicted"/>
<name>A0A2V1CYX5_9PLEO</name>
<organism evidence="1 2">
    <name type="scientific">Periconia macrospinosa</name>
    <dbReference type="NCBI Taxonomy" id="97972"/>
    <lineage>
        <taxon>Eukaryota</taxon>
        <taxon>Fungi</taxon>
        <taxon>Dikarya</taxon>
        <taxon>Ascomycota</taxon>
        <taxon>Pezizomycotina</taxon>
        <taxon>Dothideomycetes</taxon>
        <taxon>Pleosporomycetidae</taxon>
        <taxon>Pleosporales</taxon>
        <taxon>Massarineae</taxon>
        <taxon>Periconiaceae</taxon>
        <taxon>Periconia</taxon>
    </lineage>
</organism>
<evidence type="ECO:0008006" key="3">
    <source>
        <dbReference type="Google" id="ProtNLM"/>
    </source>
</evidence>
<feature type="non-terminal residue" evidence="1">
    <location>
        <position position="199"/>
    </location>
</feature>
<sequence>MLIDELKTPYTNNSTLSELDGALFESDSCYGDDASTQSSDYSTIPRKPHKRKLKAVNLWSYARKPGAGQPERDSKNRVLWYCKLCSWSNPITMNACKYMKEKHGVDITEDASLVKRATKHSLHAAFARQGKLAAEKLEEKKKDVLQGVVDKDVVRECLARLIVMRNLPHNAVQWPELRALLLAVNYCCEDALIDSHSTV</sequence>
<dbReference type="Proteomes" id="UP000244855">
    <property type="component" value="Unassembled WGS sequence"/>
</dbReference>
<accession>A0A2V1CYX5</accession>
<protein>
    <recommendedName>
        <fullName evidence="3">BED-type domain-containing protein</fullName>
    </recommendedName>
</protein>
<reference evidence="1 2" key="1">
    <citation type="journal article" date="2018" name="Sci. Rep.">
        <title>Comparative genomics provides insights into the lifestyle and reveals functional heterogeneity of dark septate endophytic fungi.</title>
        <authorList>
            <person name="Knapp D.G."/>
            <person name="Nemeth J.B."/>
            <person name="Barry K."/>
            <person name="Hainaut M."/>
            <person name="Henrissat B."/>
            <person name="Johnson J."/>
            <person name="Kuo A."/>
            <person name="Lim J.H.P."/>
            <person name="Lipzen A."/>
            <person name="Nolan M."/>
            <person name="Ohm R.A."/>
            <person name="Tamas L."/>
            <person name="Grigoriev I.V."/>
            <person name="Spatafora J.W."/>
            <person name="Nagy L.G."/>
            <person name="Kovacs G.M."/>
        </authorList>
    </citation>
    <scope>NUCLEOTIDE SEQUENCE [LARGE SCALE GENOMIC DNA]</scope>
    <source>
        <strain evidence="1 2">DSE2036</strain>
    </source>
</reference>
<gene>
    <name evidence="1" type="ORF">DM02DRAFT_607044</name>
</gene>
<dbReference type="OrthoDB" id="5149354at2759"/>
<dbReference type="AlphaFoldDB" id="A0A2V1CYX5"/>